<keyword evidence="3" id="KW-1185">Reference proteome</keyword>
<organism evidence="2 3">
    <name type="scientific">Sphaerobolus stellatus (strain SS14)</name>
    <dbReference type="NCBI Taxonomy" id="990650"/>
    <lineage>
        <taxon>Eukaryota</taxon>
        <taxon>Fungi</taxon>
        <taxon>Dikarya</taxon>
        <taxon>Basidiomycota</taxon>
        <taxon>Agaricomycotina</taxon>
        <taxon>Agaricomycetes</taxon>
        <taxon>Phallomycetidae</taxon>
        <taxon>Geastrales</taxon>
        <taxon>Sphaerobolaceae</taxon>
        <taxon>Sphaerobolus</taxon>
    </lineage>
</organism>
<dbReference type="EMBL" id="KN837357">
    <property type="protein sequence ID" value="KIJ26789.1"/>
    <property type="molecule type" value="Genomic_DNA"/>
</dbReference>
<accession>A0A0C9TY75</accession>
<name>A0A0C9TY75_SPHS4</name>
<evidence type="ECO:0000313" key="2">
    <source>
        <dbReference type="EMBL" id="KIJ26789.1"/>
    </source>
</evidence>
<dbReference type="HOGENOM" id="CLU_1090594_0_0_1"/>
<protein>
    <submittedName>
        <fullName evidence="2">Unplaced genomic scaffold SPHSTscaffold_282, whole genome shotgun sequence</fullName>
    </submittedName>
</protein>
<dbReference type="AlphaFoldDB" id="A0A0C9TY75"/>
<gene>
    <name evidence="2" type="ORF">M422DRAFT_55371</name>
</gene>
<evidence type="ECO:0000313" key="3">
    <source>
        <dbReference type="Proteomes" id="UP000054279"/>
    </source>
</evidence>
<dbReference type="Proteomes" id="UP000054279">
    <property type="component" value="Unassembled WGS sequence"/>
</dbReference>
<sequence>MSRIPVSTYTRITRSSINQIEAEDSLHDHLAHKDSIATSQNTSLGSDRRTQPLRKASAADKKTPALPAPTAKKAAPPSYATGKKTPLDQPSVSKKKKVSPPSTVTAKENLLPPAPAVPGKKSALAPPNAAKTPISKAAHSYTIVYHPELKDLAFHLGRQELLHSNPAREKGAARRVVLNMLSGNVEDQQKALQCLKRFRDGDYGDDNIDEGGPSSSKRARFNIAITTTAIPLLYLIRDHRRSLTTHDLYMHYAPS</sequence>
<evidence type="ECO:0000256" key="1">
    <source>
        <dbReference type="SAM" id="MobiDB-lite"/>
    </source>
</evidence>
<feature type="compositionally biased region" description="Polar residues" evidence="1">
    <location>
        <begin position="36"/>
        <end position="45"/>
    </location>
</feature>
<proteinExistence type="predicted"/>
<reference evidence="2 3" key="1">
    <citation type="submission" date="2014-06" db="EMBL/GenBank/DDBJ databases">
        <title>Evolutionary Origins and Diversification of the Mycorrhizal Mutualists.</title>
        <authorList>
            <consortium name="DOE Joint Genome Institute"/>
            <consortium name="Mycorrhizal Genomics Consortium"/>
            <person name="Kohler A."/>
            <person name="Kuo A."/>
            <person name="Nagy L.G."/>
            <person name="Floudas D."/>
            <person name="Copeland A."/>
            <person name="Barry K.W."/>
            <person name="Cichocki N."/>
            <person name="Veneault-Fourrey C."/>
            <person name="LaButti K."/>
            <person name="Lindquist E.A."/>
            <person name="Lipzen A."/>
            <person name="Lundell T."/>
            <person name="Morin E."/>
            <person name="Murat C."/>
            <person name="Riley R."/>
            <person name="Ohm R."/>
            <person name="Sun H."/>
            <person name="Tunlid A."/>
            <person name="Henrissat B."/>
            <person name="Grigoriev I.V."/>
            <person name="Hibbett D.S."/>
            <person name="Martin F."/>
        </authorList>
    </citation>
    <scope>NUCLEOTIDE SEQUENCE [LARGE SCALE GENOMIC DNA]</scope>
    <source>
        <strain evidence="2 3">SS14</strain>
    </source>
</reference>
<feature type="compositionally biased region" description="Low complexity" evidence="1">
    <location>
        <begin position="64"/>
        <end position="77"/>
    </location>
</feature>
<feature type="region of interest" description="Disordered" evidence="1">
    <location>
        <begin position="32"/>
        <end position="128"/>
    </location>
</feature>